<proteinExistence type="predicted"/>
<accession>A0A4C1WDW2</accession>
<evidence type="ECO:0000256" key="1">
    <source>
        <dbReference type="SAM" id="MobiDB-lite"/>
    </source>
</evidence>
<name>A0A4C1WDW2_EUMVA</name>
<sequence length="67" mass="7529">MRHLLSPRPFPTAHPQRNSHTRGCAMINAVDLKRCESTQSHCVLSQLTCSPTLDVSTPQPDRQQMCL</sequence>
<evidence type="ECO:0000313" key="3">
    <source>
        <dbReference type="Proteomes" id="UP000299102"/>
    </source>
</evidence>
<comment type="caution">
    <text evidence="2">The sequence shown here is derived from an EMBL/GenBank/DDBJ whole genome shotgun (WGS) entry which is preliminary data.</text>
</comment>
<dbReference type="Proteomes" id="UP000299102">
    <property type="component" value="Unassembled WGS sequence"/>
</dbReference>
<organism evidence="2 3">
    <name type="scientific">Eumeta variegata</name>
    <name type="common">Bagworm moth</name>
    <name type="synonym">Eumeta japonica</name>
    <dbReference type="NCBI Taxonomy" id="151549"/>
    <lineage>
        <taxon>Eukaryota</taxon>
        <taxon>Metazoa</taxon>
        <taxon>Ecdysozoa</taxon>
        <taxon>Arthropoda</taxon>
        <taxon>Hexapoda</taxon>
        <taxon>Insecta</taxon>
        <taxon>Pterygota</taxon>
        <taxon>Neoptera</taxon>
        <taxon>Endopterygota</taxon>
        <taxon>Lepidoptera</taxon>
        <taxon>Glossata</taxon>
        <taxon>Ditrysia</taxon>
        <taxon>Tineoidea</taxon>
        <taxon>Psychidae</taxon>
        <taxon>Oiketicinae</taxon>
        <taxon>Eumeta</taxon>
    </lineage>
</organism>
<dbReference type="AlphaFoldDB" id="A0A4C1WDW2"/>
<protein>
    <submittedName>
        <fullName evidence="2">Uncharacterized protein</fullName>
    </submittedName>
</protein>
<dbReference type="EMBL" id="BGZK01000547">
    <property type="protein sequence ID" value="GBP49558.1"/>
    <property type="molecule type" value="Genomic_DNA"/>
</dbReference>
<reference evidence="2 3" key="1">
    <citation type="journal article" date="2019" name="Commun. Biol.">
        <title>The bagworm genome reveals a unique fibroin gene that provides high tensile strength.</title>
        <authorList>
            <person name="Kono N."/>
            <person name="Nakamura H."/>
            <person name="Ohtoshi R."/>
            <person name="Tomita M."/>
            <person name="Numata K."/>
            <person name="Arakawa K."/>
        </authorList>
    </citation>
    <scope>NUCLEOTIDE SEQUENCE [LARGE SCALE GENOMIC DNA]</scope>
</reference>
<gene>
    <name evidence="2" type="ORF">EVAR_45622_1</name>
</gene>
<keyword evidence="3" id="KW-1185">Reference proteome</keyword>
<feature type="region of interest" description="Disordered" evidence="1">
    <location>
        <begin position="1"/>
        <end position="21"/>
    </location>
</feature>
<evidence type="ECO:0000313" key="2">
    <source>
        <dbReference type="EMBL" id="GBP49558.1"/>
    </source>
</evidence>